<evidence type="ECO:0000256" key="1">
    <source>
        <dbReference type="ARBA" id="ARBA00022490"/>
    </source>
</evidence>
<proteinExistence type="inferred from homology"/>
<dbReference type="NCBIfam" id="TIGR00323">
    <property type="entry name" value="eIF-6"/>
    <property type="match status" value="1"/>
</dbReference>
<evidence type="ECO:0000256" key="3">
    <source>
        <dbReference type="ARBA" id="ARBA00022540"/>
    </source>
</evidence>
<sequence>MNQATVAGVCTLGFPNMATRAQFESSNEVGVFAKLTNSYCLVALGGSEHFYSTLEAELAPHIPVVHATVGGTRVIGRVCVGNRRGLIVPSITTDQELQHLRNSLPDSVEIRRVEERLSALGNNVACNDYVALLHTDMDKETEEIVQDVLGVEAFRATIGKQTLVGSYCHFTNQGGLVHVMTPVEDMEELSQLLQVPLTAGTVNRGSDLVGAGLIANDWAAFCGMDTTATELAVVERIFKIATRNQQKLNLVDDLTLRSSLIDTLS</sequence>
<keyword evidence="4 6" id="KW-0648">Protein biosynthesis</keyword>
<evidence type="ECO:0000256" key="6">
    <source>
        <dbReference type="HAMAP-Rule" id="MF_03132"/>
    </source>
</evidence>
<dbReference type="SMART" id="SM00654">
    <property type="entry name" value="eIF6"/>
    <property type="match status" value="1"/>
</dbReference>
<comment type="similarity">
    <text evidence="6">Belongs to the eIF-6 family.</text>
</comment>
<dbReference type="CDD" id="cd00527">
    <property type="entry name" value="IF6"/>
    <property type="match status" value="1"/>
</dbReference>
<keyword evidence="1 6" id="KW-0963">Cytoplasm</keyword>
<dbReference type="GO" id="GO:0042273">
    <property type="term" value="P:ribosomal large subunit biogenesis"/>
    <property type="evidence" value="ECO:0007669"/>
    <property type="project" value="UniProtKB-UniRule"/>
</dbReference>
<evidence type="ECO:0000256" key="2">
    <source>
        <dbReference type="ARBA" id="ARBA00022517"/>
    </source>
</evidence>
<dbReference type="GO" id="GO:0042256">
    <property type="term" value="P:cytosolic ribosome assembly"/>
    <property type="evidence" value="ECO:0007669"/>
    <property type="project" value="UniProtKB-UniRule"/>
</dbReference>
<dbReference type="InterPro" id="IPR002769">
    <property type="entry name" value="eIF6"/>
</dbReference>
<dbReference type="EMBL" id="LN714478">
    <property type="protein sequence ID" value="CEL65230.1"/>
    <property type="molecule type" value="Genomic_DNA"/>
</dbReference>
<dbReference type="Pfam" id="PF01912">
    <property type="entry name" value="eIF-6"/>
    <property type="match status" value="1"/>
</dbReference>
<gene>
    <name evidence="6" type="primary">EIF6</name>
    <name evidence="7" type="ORF">BN1204_010860</name>
</gene>
<evidence type="ECO:0000313" key="7">
    <source>
        <dbReference type="EMBL" id="CEL65230.1"/>
    </source>
</evidence>
<keyword evidence="3 6" id="KW-0396">Initiation factor</keyword>
<dbReference type="FunFam" id="3.75.10.10:FF:000006">
    <property type="entry name" value="Eukaryotic translation initiation factor 6"/>
    <property type="match status" value="1"/>
</dbReference>
<dbReference type="GO" id="GO:0043023">
    <property type="term" value="F:ribosomal large subunit binding"/>
    <property type="evidence" value="ECO:0007669"/>
    <property type="project" value="UniProtKB-UniRule"/>
</dbReference>
<dbReference type="PANTHER" id="PTHR10784">
    <property type="entry name" value="TRANSLATION INITIATION FACTOR 6"/>
    <property type="match status" value="1"/>
</dbReference>
<reference evidence="7" key="1">
    <citation type="journal article" date="2015" name="PLoS ONE">
        <title>Comprehensive Evaluation of Toxoplasma gondii VEG and Neospora caninum LIV Genomes with Tachyzoite Stage Transcriptome and Proteome Defines Novel Transcript Features.</title>
        <authorList>
            <person name="Ramaprasad A."/>
            <person name="Mourier T."/>
            <person name="Naeem R."/>
            <person name="Malas T.B."/>
            <person name="Moussa E."/>
            <person name="Panigrahi A."/>
            <person name="Vermont S.J."/>
            <person name="Otto T.D."/>
            <person name="Wastling J."/>
            <person name="Pain A."/>
        </authorList>
    </citation>
    <scope>NUCLEOTIDE SEQUENCE</scope>
    <source>
        <strain evidence="7">Liverpool</strain>
    </source>
</reference>
<comment type="function">
    <text evidence="6">Binds to the 60S ribosomal subunit and prevents its association with the 40S ribosomal subunit to form the 80S initiation complex in the cytoplasm. May also be involved in ribosome biogenesis.</text>
</comment>
<dbReference type="SUPFAM" id="SSF55909">
    <property type="entry name" value="Pentein"/>
    <property type="match status" value="1"/>
</dbReference>
<keyword evidence="5 6" id="KW-0539">Nucleus</keyword>
<dbReference type="Gene3D" id="3.75.10.10">
    <property type="entry name" value="L-arginine/glycine Amidinotransferase, Chain A"/>
    <property type="match status" value="1"/>
</dbReference>
<dbReference type="AlphaFoldDB" id="A0A0F7U9C1"/>
<organism evidence="7">
    <name type="scientific">Neospora caninum (strain Liverpool)</name>
    <dbReference type="NCBI Taxonomy" id="572307"/>
    <lineage>
        <taxon>Eukaryota</taxon>
        <taxon>Sar</taxon>
        <taxon>Alveolata</taxon>
        <taxon>Apicomplexa</taxon>
        <taxon>Conoidasida</taxon>
        <taxon>Coccidia</taxon>
        <taxon>Eucoccidiorida</taxon>
        <taxon>Eimeriorina</taxon>
        <taxon>Sarcocystidae</taxon>
        <taxon>Neospora</taxon>
    </lineage>
</organism>
<evidence type="ECO:0000256" key="5">
    <source>
        <dbReference type="ARBA" id="ARBA00023242"/>
    </source>
</evidence>
<accession>A0A0F7U9C1</accession>
<name>A0A0F7U9C1_NEOCL</name>
<protein>
    <recommendedName>
        <fullName evidence="6">Eukaryotic translation initiation factor 6</fullName>
        <shortName evidence="6">eIF-6</shortName>
    </recommendedName>
</protein>
<keyword evidence="2 6" id="KW-0690">Ribosome biogenesis</keyword>
<dbReference type="PIRSF" id="PIRSF006413">
    <property type="entry name" value="IF-6"/>
    <property type="match status" value="1"/>
</dbReference>
<dbReference type="HAMAP" id="MF_00032">
    <property type="entry name" value="eIF_6"/>
    <property type="match status" value="1"/>
</dbReference>
<comment type="subunit">
    <text evidence="6">Monomer. Associates with the 60S ribosomal subunit.</text>
</comment>
<dbReference type="GO" id="GO:0003743">
    <property type="term" value="F:translation initiation factor activity"/>
    <property type="evidence" value="ECO:0007669"/>
    <property type="project" value="UniProtKB-UniRule"/>
</dbReference>
<comment type="subcellular location">
    <subcellularLocation>
        <location evidence="6">Cytoplasm</location>
    </subcellularLocation>
    <subcellularLocation>
        <location evidence="6">Nucleus</location>
        <location evidence="6">Nucleolus</location>
    </subcellularLocation>
    <text evidence="6">Shuttles between cytoplasm and nucleus/nucleolus.</text>
</comment>
<dbReference type="GO" id="GO:0005730">
    <property type="term" value="C:nucleolus"/>
    <property type="evidence" value="ECO:0007669"/>
    <property type="project" value="UniProtKB-SubCell"/>
</dbReference>
<evidence type="ECO:0000256" key="4">
    <source>
        <dbReference type="ARBA" id="ARBA00022917"/>
    </source>
</evidence>
<dbReference type="GO" id="GO:0005737">
    <property type="term" value="C:cytoplasm"/>
    <property type="evidence" value="ECO:0007669"/>
    <property type="project" value="UniProtKB-SubCell"/>
</dbReference>